<comment type="caution">
    <text evidence="1">The sequence shown here is derived from an EMBL/GenBank/DDBJ whole genome shotgun (WGS) entry which is preliminary data.</text>
</comment>
<dbReference type="EMBL" id="JAFMOU010000071">
    <property type="protein sequence ID" value="MBU9837016.1"/>
    <property type="molecule type" value="Genomic_DNA"/>
</dbReference>
<dbReference type="RefSeq" id="WP_165385175.1">
    <property type="nucleotide sequence ID" value="NZ_JAFMOS010000407.1"/>
</dbReference>
<evidence type="ECO:0000313" key="1">
    <source>
        <dbReference type="EMBL" id="MBU9837016.1"/>
    </source>
</evidence>
<dbReference type="Proteomes" id="UP000699865">
    <property type="component" value="Unassembled WGS sequence"/>
</dbReference>
<evidence type="ECO:0000313" key="2">
    <source>
        <dbReference type="Proteomes" id="UP000699865"/>
    </source>
</evidence>
<reference evidence="1 2" key="1">
    <citation type="submission" date="2021-03" db="EMBL/GenBank/DDBJ databases">
        <title>Five novel Rahnella species.</title>
        <authorList>
            <person name="Brady C."/>
            <person name="Asselin J."/>
            <person name="Beer S."/>
            <person name="Bruberg M.B."/>
            <person name="Crampton B."/>
            <person name="Venter S."/>
            <person name="Arnold D."/>
            <person name="Denman S."/>
        </authorList>
    </citation>
    <scope>NUCLEOTIDE SEQUENCE [LARGE SCALE GENOMIC DNA]</scope>
    <source>
        <strain evidence="1 2">L72c</strain>
    </source>
</reference>
<organism evidence="1 2">
    <name type="scientific">Rahnella perminowiae</name>
    <dbReference type="NCBI Taxonomy" id="2816244"/>
    <lineage>
        <taxon>Bacteria</taxon>
        <taxon>Pseudomonadati</taxon>
        <taxon>Pseudomonadota</taxon>
        <taxon>Gammaproteobacteria</taxon>
        <taxon>Enterobacterales</taxon>
        <taxon>Yersiniaceae</taxon>
        <taxon>Rahnella</taxon>
    </lineage>
</organism>
<keyword evidence="2" id="KW-1185">Reference proteome</keyword>
<proteinExistence type="predicted"/>
<name>A0ABS6L5A0_9GAMM</name>
<gene>
    <name evidence="1" type="ORF">J1786_19640</name>
</gene>
<accession>A0ABS6L5A0</accession>
<protein>
    <submittedName>
        <fullName evidence="1">Uncharacterized protein</fullName>
    </submittedName>
</protein>
<sequence length="46" mass="5141">MHLFLVESKTGVSAAIVTQTGGWRSPKSRIRAFGVVEFYGEKREDV</sequence>